<dbReference type="InterPro" id="IPR051537">
    <property type="entry name" value="DNA_Adenine_Mtase"/>
</dbReference>
<evidence type="ECO:0000256" key="2">
    <source>
        <dbReference type="ARBA" id="ARBA00011900"/>
    </source>
</evidence>
<feature type="domain" description="N6 adenine-specific DNA methyltransferase N-terminal" evidence="10">
    <location>
        <begin position="10"/>
        <end position="158"/>
    </location>
</feature>
<name>A0A7W8C2E4_9BACT</name>
<keyword evidence="4 11" id="KW-0808">Transferase</keyword>
<feature type="region of interest" description="Disordered" evidence="8">
    <location>
        <begin position="620"/>
        <end position="641"/>
    </location>
</feature>
<dbReference type="Proteomes" id="UP000539075">
    <property type="component" value="Unassembled WGS sequence"/>
</dbReference>
<dbReference type="PANTHER" id="PTHR42933:SF3">
    <property type="entry name" value="TYPE I RESTRICTION ENZYME MJAVIII METHYLASE SUBUNIT"/>
    <property type="match status" value="1"/>
</dbReference>
<evidence type="ECO:0000256" key="6">
    <source>
        <dbReference type="ARBA" id="ARBA00022747"/>
    </source>
</evidence>
<evidence type="ECO:0000256" key="4">
    <source>
        <dbReference type="ARBA" id="ARBA00022679"/>
    </source>
</evidence>
<comment type="caution">
    <text evidence="11">The sequence shown here is derived from an EMBL/GenBank/DDBJ whole genome shotgun (WGS) entry which is preliminary data.</text>
</comment>
<evidence type="ECO:0000313" key="11">
    <source>
        <dbReference type="EMBL" id="MBB5144326.1"/>
    </source>
</evidence>
<evidence type="ECO:0000256" key="5">
    <source>
        <dbReference type="ARBA" id="ARBA00022691"/>
    </source>
</evidence>
<evidence type="ECO:0000259" key="9">
    <source>
        <dbReference type="Pfam" id="PF02384"/>
    </source>
</evidence>
<dbReference type="EC" id="2.1.1.72" evidence="2"/>
<organism evidence="11 12">
    <name type="scientific">Desulfovibrio intestinalis</name>
    <dbReference type="NCBI Taxonomy" id="58621"/>
    <lineage>
        <taxon>Bacteria</taxon>
        <taxon>Pseudomonadati</taxon>
        <taxon>Thermodesulfobacteriota</taxon>
        <taxon>Desulfovibrionia</taxon>
        <taxon>Desulfovibrionales</taxon>
        <taxon>Desulfovibrionaceae</taxon>
        <taxon>Desulfovibrio</taxon>
    </lineage>
</organism>
<evidence type="ECO:0000256" key="3">
    <source>
        <dbReference type="ARBA" id="ARBA00022603"/>
    </source>
</evidence>
<keyword evidence="6" id="KW-0680">Restriction system</keyword>
<feature type="domain" description="DNA methylase adenine-specific" evidence="9">
    <location>
        <begin position="175"/>
        <end position="479"/>
    </location>
</feature>
<dbReference type="Gene3D" id="3.40.50.150">
    <property type="entry name" value="Vaccinia Virus protein VP39"/>
    <property type="match status" value="1"/>
</dbReference>
<dbReference type="InterPro" id="IPR002052">
    <property type="entry name" value="DNA_methylase_N6_adenine_CS"/>
</dbReference>
<dbReference type="InterPro" id="IPR029063">
    <property type="entry name" value="SAM-dependent_MTases_sf"/>
</dbReference>
<dbReference type="GO" id="GO:0008170">
    <property type="term" value="F:N-methyltransferase activity"/>
    <property type="evidence" value="ECO:0007669"/>
    <property type="project" value="InterPro"/>
</dbReference>
<evidence type="ECO:0000259" key="10">
    <source>
        <dbReference type="Pfam" id="PF12161"/>
    </source>
</evidence>
<dbReference type="Gene3D" id="1.20.1260.30">
    <property type="match status" value="1"/>
</dbReference>
<keyword evidence="3 11" id="KW-0489">Methyltransferase</keyword>
<evidence type="ECO:0000256" key="1">
    <source>
        <dbReference type="ARBA" id="ARBA00006594"/>
    </source>
</evidence>
<evidence type="ECO:0000313" key="12">
    <source>
        <dbReference type="Proteomes" id="UP000539075"/>
    </source>
</evidence>
<dbReference type="SUPFAM" id="SSF53335">
    <property type="entry name" value="S-adenosyl-L-methionine-dependent methyltransferases"/>
    <property type="match status" value="1"/>
</dbReference>
<dbReference type="InterPro" id="IPR038333">
    <property type="entry name" value="T1MK-like_N_sf"/>
</dbReference>
<reference evidence="11 12" key="1">
    <citation type="submission" date="2020-08" db="EMBL/GenBank/DDBJ databases">
        <title>Genomic Encyclopedia of Type Strains, Phase IV (KMG-IV): sequencing the most valuable type-strain genomes for metagenomic binning, comparative biology and taxonomic classification.</title>
        <authorList>
            <person name="Goeker M."/>
        </authorList>
    </citation>
    <scope>NUCLEOTIDE SEQUENCE [LARGE SCALE GENOMIC DNA]</scope>
    <source>
        <strain evidence="11 12">DSM 11275</strain>
    </source>
</reference>
<dbReference type="GO" id="GO:0009307">
    <property type="term" value="P:DNA restriction-modification system"/>
    <property type="evidence" value="ECO:0007669"/>
    <property type="project" value="UniProtKB-KW"/>
</dbReference>
<dbReference type="PROSITE" id="PS00092">
    <property type="entry name" value="N6_MTASE"/>
    <property type="match status" value="1"/>
</dbReference>
<comment type="catalytic activity">
    <reaction evidence="7">
        <text>a 2'-deoxyadenosine in DNA + S-adenosyl-L-methionine = an N(6)-methyl-2'-deoxyadenosine in DNA + S-adenosyl-L-homocysteine + H(+)</text>
        <dbReference type="Rhea" id="RHEA:15197"/>
        <dbReference type="Rhea" id="RHEA-COMP:12418"/>
        <dbReference type="Rhea" id="RHEA-COMP:12419"/>
        <dbReference type="ChEBI" id="CHEBI:15378"/>
        <dbReference type="ChEBI" id="CHEBI:57856"/>
        <dbReference type="ChEBI" id="CHEBI:59789"/>
        <dbReference type="ChEBI" id="CHEBI:90615"/>
        <dbReference type="ChEBI" id="CHEBI:90616"/>
        <dbReference type="EC" id="2.1.1.72"/>
    </reaction>
</comment>
<protein>
    <recommendedName>
        <fullName evidence="2">site-specific DNA-methyltransferase (adenine-specific)</fullName>
        <ecNumber evidence="2">2.1.1.72</ecNumber>
    </recommendedName>
</protein>
<dbReference type="GO" id="GO:0003677">
    <property type="term" value="F:DNA binding"/>
    <property type="evidence" value="ECO:0007669"/>
    <property type="project" value="InterPro"/>
</dbReference>
<dbReference type="PRINTS" id="PR00507">
    <property type="entry name" value="N12N6MTFRASE"/>
</dbReference>
<sequence>MLTEQHSKLVEFIWSIAERLRGPYRPPQYRKVMLPLIVLRRLDMMLEDSKAEVCAEYQRLKAIQKANKGNEKQKMSDDTIVKTLSHFVNQKHGVSFYNVSPYTFSTLLHDPNGLAANLNAYINAFSPNVRIIFDKFKFDAEIAVLDDKNRLFSIIKEFADEKIDLHPDRVSNLQMGYIFEHLIRRFNEQANEEAGDHFTPREVITLMAHLVYTGDDDIYTPDIAKTIYDPACGTGGMLSVSEDYIRSHNPQAHLVLCGQDYNDESWAICCSDMLIKGENVENIALGDTLGDGKSKDQHEGKQFDYMLANPPFGVDWKDQLPAVKKEHETFGFQGRFGPGLPRINDGSLLFLLHMLSKRHPSEAEGGQPGDGSKIAIVFNGSPLFTGDAGGGESNIRRWIIENDWLDAVVALPDQLFYNTGIYTYIWLVSNRKPAERKGKVQLIDATRHFRKMKKSLGNKRNELSEEHIAEIARLYGEFAHNGTSMVNGTGDLKERVCSKVFPNQAFGYIKLTVERPLRVNVQVSPERMARFTESGPFASLVVSKKRKNKEAIEKDVQAGQAMQQSLRKLLSLFDAGKLYMDRADFEADLKRACKKAGVKLEAPMKKALLSALSERDPNAAIVRDAKGNPEPDSDLRDTESVSLPETLSLPLPLGYGGKGDKVNNSKLVALVQPHCDSYFEREVKPHWPDAWIDYDKTKVGYEIPMTRHFYVYEPPRSLEAIEADMAALEAEIAEQQGIMTGLAGGRA</sequence>
<dbReference type="EMBL" id="JACHGO010000007">
    <property type="protein sequence ID" value="MBB5144326.1"/>
    <property type="molecule type" value="Genomic_DNA"/>
</dbReference>
<evidence type="ECO:0000256" key="7">
    <source>
        <dbReference type="ARBA" id="ARBA00047942"/>
    </source>
</evidence>
<dbReference type="InterPro" id="IPR003356">
    <property type="entry name" value="DNA_methylase_A-5"/>
</dbReference>
<keyword evidence="12" id="KW-1185">Reference proteome</keyword>
<feature type="compositionally biased region" description="Basic and acidic residues" evidence="8">
    <location>
        <begin position="620"/>
        <end position="639"/>
    </location>
</feature>
<keyword evidence="5" id="KW-0949">S-adenosyl-L-methionine</keyword>
<accession>A0A7W8C2E4</accession>
<dbReference type="GO" id="GO:0009007">
    <property type="term" value="F:site-specific DNA-methyltransferase (adenine-specific) activity"/>
    <property type="evidence" value="ECO:0007669"/>
    <property type="project" value="UniProtKB-EC"/>
</dbReference>
<dbReference type="GO" id="GO:0032259">
    <property type="term" value="P:methylation"/>
    <property type="evidence" value="ECO:0007669"/>
    <property type="project" value="UniProtKB-KW"/>
</dbReference>
<dbReference type="AlphaFoldDB" id="A0A7W8C2E4"/>
<dbReference type="InterPro" id="IPR022749">
    <property type="entry name" value="D12N6_MeTrfase_N"/>
</dbReference>
<dbReference type="PANTHER" id="PTHR42933">
    <property type="entry name" value="SLR6095 PROTEIN"/>
    <property type="match status" value="1"/>
</dbReference>
<dbReference type="Pfam" id="PF02384">
    <property type="entry name" value="N6_Mtase"/>
    <property type="match status" value="1"/>
</dbReference>
<gene>
    <name evidence="11" type="ORF">HNQ38_002437</name>
</gene>
<evidence type="ECO:0000256" key="8">
    <source>
        <dbReference type="SAM" id="MobiDB-lite"/>
    </source>
</evidence>
<proteinExistence type="inferred from homology"/>
<dbReference type="Pfam" id="PF12161">
    <property type="entry name" value="HsdM_N"/>
    <property type="match status" value="1"/>
</dbReference>
<comment type="similarity">
    <text evidence="1">Belongs to the N(4)/N(6)-methyltransferase family.</text>
</comment>
<dbReference type="RefSeq" id="WP_183721059.1">
    <property type="nucleotide sequence ID" value="NZ_JACHGO010000007.1"/>
</dbReference>